<dbReference type="PANTHER" id="PTHR23431:SF3">
    <property type="entry name" value="DNA-DIRECTED RNA POLYMERASES I, II, AND III SUBUNIT RPABC5"/>
    <property type="match status" value="1"/>
</dbReference>
<organism evidence="8 9">
    <name type="scientific">Giardia intestinalis</name>
    <name type="common">Giardia lamblia</name>
    <dbReference type="NCBI Taxonomy" id="5741"/>
    <lineage>
        <taxon>Eukaryota</taxon>
        <taxon>Metamonada</taxon>
        <taxon>Diplomonadida</taxon>
        <taxon>Hexamitidae</taxon>
        <taxon>Giardiinae</taxon>
        <taxon>Giardia</taxon>
    </lineage>
</organism>
<dbReference type="GO" id="GO:0008270">
    <property type="term" value="F:zinc ion binding"/>
    <property type="evidence" value="ECO:0007669"/>
    <property type="project" value="InterPro"/>
</dbReference>
<sequence length="122" mass="13865">MHRARISPPYTWLRRLATCLERVKGAVSGRAIPMHQKIMIIPVRCFTCGKVIGSLYEKYLKLLGEYGAEESGSSETPAKRALDELGLTRYCCRRMLLTHVDLIDDLLLYTPKARQARAAEQK</sequence>
<reference evidence="8 9" key="2">
    <citation type="journal article" date="2013" name="Genome Biol. Evol.">
        <title>Genome sequencing of Giardia lamblia genotypes A2 and B isolates (DH and GS) and comparative analysis with the genomes of genotypes A1 and E (WB and Pig).</title>
        <authorList>
            <person name="Adam R.D."/>
            <person name="Dahlstrom E.W."/>
            <person name="Martens C.A."/>
            <person name="Bruno D.P."/>
            <person name="Barbian K.D."/>
            <person name="Ricklefs S.M."/>
            <person name="Hernandez M.M."/>
            <person name="Narla N.P."/>
            <person name="Patel R.B."/>
            <person name="Porcella S.F."/>
            <person name="Nash T.E."/>
        </authorList>
    </citation>
    <scope>NUCLEOTIDE SEQUENCE [LARGE SCALE GENOMIC DNA]</scope>
    <source>
        <strain evidence="8 9">DH</strain>
    </source>
</reference>
<comment type="caution">
    <text evidence="8">The sequence shown here is derived from an EMBL/GenBank/DDBJ whole genome shotgun (WGS) entry which is preliminary data.</text>
</comment>
<dbReference type="FunFam" id="1.10.10.60:FF:000024">
    <property type="entry name" value="DNA-directed RNA polymerases I, II, and III subunit"/>
    <property type="match status" value="1"/>
</dbReference>
<dbReference type="VEuPathDB" id="GiardiaDB:DHA2_14413"/>
<dbReference type="GO" id="GO:0003677">
    <property type="term" value="F:DNA binding"/>
    <property type="evidence" value="ECO:0007669"/>
    <property type="project" value="InterPro"/>
</dbReference>
<keyword evidence="6" id="KW-0804">Transcription</keyword>
<dbReference type="EMBL" id="AHGT01000108">
    <property type="protein sequence ID" value="ESU34999.1"/>
    <property type="molecule type" value="Genomic_DNA"/>
</dbReference>
<dbReference type="GO" id="GO:0042797">
    <property type="term" value="P:tRNA transcription by RNA polymerase III"/>
    <property type="evidence" value="ECO:0007669"/>
    <property type="project" value="TreeGrafter"/>
</dbReference>
<dbReference type="HAMAP" id="MF_00250">
    <property type="entry name" value="RNApol_arch_Rpo10"/>
    <property type="match status" value="1"/>
</dbReference>
<name>V6T8C7_GIAIN</name>
<keyword evidence="5" id="KW-0862">Zinc</keyword>
<dbReference type="PROSITE" id="PS01112">
    <property type="entry name" value="RNA_POL_N_8KD"/>
    <property type="match status" value="1"/>
</dbReference>
<protein>
    <recommendedName>
        <fullName evidence="2">DNA-directed RNA polymerases I, II, and III subunit RPABC5</fullName>
    </recommendedName>
</protein>
<evidence type="ECO:0000313" key="9">
    <source>
        <dbReference type="Proteomes" id="UP000018320"/>
    </source>
</evidence>
<evidence type="ECO:0000256" key="5">
    <source>
        <dbReference type="ARBA" id="ARBA00022833"/>
    </source>
</evidence>
<comment type="similarity">
    <text evidence="7">Belongs to the archaeal Rpo10/eukaryotic RPB10 RNA polymerase subunit family.</text>
</comment>
<dbReference type="GO" id="GO:0005666">
    <property type="term" value="C:RNA polymerase III complex"/>
    <property type="evidence" value="ECO:0007669"/>
    <property type="project" value="TreeGrafter"/>
</dbReference>
<evidence type="ECO:0000256" key="7">
    <source>
        <dbReference type="ARBA" id="ARBA00025720"/>
    </source>
</evidence>
<evidence type="ECO:0000313" key="8">
    <source>
        <dbReference type="EMBL" id="ESU34999.1"/>
    </source>
</evidence>
<dbReference type="InterPro" id="IPR020789">
    <property type="entry name" value="RNA_pol_suN_Zn-BS"/>
</dbReference>
<keyword evidence="4" id="KW-0479">Metal-binding</keyword>
<gene>
    <name evidence="8" type="ORF">DHA2_14413</name>
</gene>
<dbReference type="InterPro" id="IPR023580">
    <property type="entry name" value="RNA_pol_su_RPB10"/>
</dbReference>
<dbReference type="SUPFAM" id="SSF46924">
    <property type="entry name" value="RNA polymerase subunit RPB10"/>
    <property type="match status" value="1"/>
</dbReference>
<dbReference type="NCBIfam" id="NF003089">
    <property type="entry name" value="PRK04016.1"/>
    <property type="match status" value="1"/>
</dbReference>
<dbReference type="PANTHER" id="PTHR23431">
    <property type="entry name" value="DNA-DIRECTED RNA POLYMERASES I, II, AND III SUBUNIT RPABC5 FAMILY MEMBER"/>
    <property type="match status" value="1"/>
</dbReference>
<dbReference type="GO" id="GO:0006366">
    <property type="term" value="P:transcription by RNA polymerase II"/>
    <property type="evidence" value="ECO:0007669"/>
    <property type="project" value="TreeGrafter"/>
</dbReference>
<keyword evidence="3 8" id="KW-0240">DNA-directed RNA polymerase</keyword>
<comment type="subcellular location">
    <subcellularLocation>
        <location evidence="1">Nucleus</location>
    </subcellularLocation>
</comment>
<reference evidence="9" key="1">
    <citation type="submission" date="2012-02" db="EMBL/GenBank/DDBJ databases">
        <title>Genome sequencing of Giardia lamblia Genotypes A2 and B isolates (DH and GS) and comparative analysis with the genomes of Genotypes A1 and E (WB and Pig).</title>
        <authorList>
            <person name="Adam R."/>
            <person name="Dahlstrom E."/>
            <person name="Martens C."/>
            <person name="Bruno D."/>
            <person name="Barbian K."/>
            <person name="Porcella S.F."/>
            <person name="Nash T."/>
        </authorList>
    </citation>
    <scope>NUCLEOTIDE SEQUENCE</scope>
    <source>
        <strain evidence="9">DH</strain>
    </source>
</reference>
<dbReference type="Proteomes" id="UP000018320">
    <property type="component" value="Unassembled WGS sequence"/>
</dbReference>
<evidence type="ECO:0000256" key="1">
    <source>
        <dbReference type="ARBA" id="ARBA00004123"/>
    </source>
</evidence>
<proteinExistence type="inferred from homology"/>
<dbReference type="InterPro" id="IPR000268">
    <property type="entry name" value="RPABC5/Rpb10"/>
</dbReference>
<evidence type="ECO:0000256" key="6">
    <source>
        <dbReference type="ARBA" id="ARBA00023163"/>
    </source>
</evidence>
<dbReference type="AlphaFoldDB" id="V6T8C7"/>
<evidence type="ECO:0000256" key="3">
    <source>
        <dbReference type="ARBA" id="ARBA00022478"/>
    </source>
</evidence>
<dbReference type="VEuPathDB" id="GiardiaDB:GL50803_0014413"/>
<dbReference type="GO" id="GO:0005665">
    <property type="term" value="C:RNA polymerase II, core complex"/>
    <property type="evidence" value="ECO:0007669"/>
    <property type="project" value="UniProtKB-ARBA"/>
</dbReference>
<dbReference type="VEuPathDB" id="GiardiaDB:QR46_4416"/>
<dbReference type="GO" id="GO:0006360">
    <property type="term" value="P:transcription by RNA polymerase I"/>
    <property type="evidence" value="ECO:0007669"/>
    <property type="project" value="TreeGrafter"/>
</dbReference>
<dbReference type="GO" id="GO:0003899">
    <property type="term" value="F:DNA-directed RNA polymerase activity"/>
    <property type="evidence" value="ECO:0007669"/>
    <property type="project" value="InterPro"/>
</dbReference>
<accession>V6T8C7</accession>
<dbReference type="VEuPathDB" id="GiardiaDB:GL50581_1935"/>
<evidence type="ECO:0000256" key="2">
    <source>
        <dbReference type="ARBA" id="ARBA00020813"/>
    </source>
</evidence>
<evidence type="ECO:0000256" key="4">
    <source>
        <dbReference type="ARBA" id="ARBA00022723"/>
    </source>
</evidence>
<dbReference type="Gene3D" id="1.10.10.60">
    <property type="entry name" value="Homeodomain-like"/>
    <property type="match status" value="1"/>
</dbReference>
<dbReference type="Pfam" id="PF01194">
    <property type="entry name" value="RNA_pol_N"/>
    <property type="match status" value="1"/>
</dbReference>
<dbReference type="GO" id="GO:0005736">
    <property type="term" value="C:RNA polymerase I complex"/>
    <property type="evidence" value="ECO:0007669"/>
    <property type="project" value="TreeGrafter"/>
</dbReference>